<dbReference type="Proteomes" id="UP001500133">
    <property type="component" value="Unassembled WGS sequence"/>
</dbReference>
<dbReference type="InterPro" id="IPR017856">
    <property type="entry name" value="Integrase-like_N"/>
</dbReference>
<reference evidence="8" key="1">
    <citation type="journal article" date="2019" name="Int. J. Syst. Evol. Microbiol.">
        <title>The Global Catalogue of Microorganisms (GCM) 10K type strain sequencing project: providing services to taxonomists for standard genome sequencing and annotation.</title>
        <authorList>
            <consortium name="The Broad Institute Genomics Platform"/>
            <consortium name="The Broad Institute Genome Sequencing Center for Infectious Disease"/>
            <person name="Wu L."/>
            <person name="Ma J."/>
        </authorList>
    </citation>
    <scope>NUCLEOTIDE SEQUENCE [LARGE SCALE GENOMIC DNA]</scope>
    <source>
        <strain evidence="8">JCM 16914</strain>
    </source>
</reference>
<protein>
    <recommendedName>
        <fullName evidence="4">Probable transcriptional regulatory protein GCM10022228_12710</fullName>
    </recommendedName>
</protein>
<dbReference type="Pfam" id="PF20772">
    <property type="entry name" value="TACO1_YebC_N"/>
    <property type="match status" value="1"/>
</dbReference>
<feature type="domain" description="TACO1/YebC-like second and third" evidence="5">
    <location>
        <begin position="81"/>
        <end position="236"/>
    </location>
</feature>
<dbReference type="InterPro" id="IPR049083">
    <property type="entry name" value="TACO1_YebC_N"/>
</dbReference>
<evidence type="ECO:0000313" key="7">
    <source>
        <dbReference type="EMBL" id="GAA3903900.1"/>
    </source>
</evidence>
<dbReference type="Gene3D" id="1.10.10.200">
    <property type="match status" value="1"/>
</dbReference>
<dbReference type="InterPro" id="IPR026564">
    <property type="entry name" value="Transcrip_reg_TACO1-like_dom3"/>
</dbReference>
<dbReference type="Gene3D" id="3.30.70.980">
    <property type="match status" value="2"/>
</dbReference>
<comment type="similarity">
    <text evidence="1 4">Belongs to the TACO1 family.</text>
</comment>
<dbReference type="PANTHER" id="PTHR12532:SF0">
    <property type="entry name" value="TRANSLATIONAL ACTIVATOR OF CYTOCHROME C OXIDASE 1"/>
    <property type="match status" value="1"/>
</dbReference>
<dbReference type="EMBL" id="BAAAZT010000061">
    <property type="protein sequence ID" value="GAA3903900.1"/>
    <property type="molecule type" value="Genomic_DNA"/>
</dbReference>
<organism evidence="7 8">
    <name type="scientific">Halomonas cibimaris</name>
    <dbReference type="NCBI Taxonomy" id="657012"/>
    <lineage>
        <taxon>Bacteria</taxon>
        <taxon>Pseudomonadati</taxon>
        <taxon>Pseudomonadota</taxon>
        <taxon>Gammaproteobacteria</taxon>
        <taxon>Oceanospirillales</taxon>
        <taxon>Halomonadaceae</taxon>
        <taxon>Halomonas</taxon>
    </lineage>
</organism>
<evidence type="ECO:0000313" key="8">
    <source>
        <dbReference type="Proteomes" id="UP001500133"/>
    </source>
</evidence>
<keyword evidence="2 4" id="KW-0805">Transcription regulation</keyword>
<name>A0ABP7LMK7_9GAMM</name>
<comment type="caution">
    <text evidence="7">The sequence shown here is derived from an EMBL/GenBank/DDBJ whole genome shotgun (WGS) entry which is preliminary data.</text>
</comment>
<evidence type="ECO:0000256" key="4">
    <source>
        <dbReference type="HAMAP-Rule" id="MF_00693"/>
    </source>
</evidence>
<keyword evidence="4 7" id="KW-0238">DNA-binding</keyword>
<evidence type="ECO:0000256" key="3">
    <source>
        <dbReference type="ARBA" id="ARBA00023163"/>
    </source>
</evidence>
<proteinExistence type="inferred from homology"/>
<evidence type="ECO:0000256" key="2">
    <source>
        <dbReference type="ARBA" id="ARBA00023015"/>
    </source>
</evidence>
<dbReference type="InterPro" id="IPR002876">
    <property type="entry name" value="Transcrip_reg_TACO1-like"/>
</dbReference>
<dbReference type="HAMAP" id="MF_00693">
    <property type="entry name" value="Transcrip_reg_TACO1"/>
    <property type="match status" value="1"/>
</dbReference>
<feature type="domain" description="TACO1/YebC-like N-terminal" evidence="6">
    <location>
        <begin position="4"/>
        <end position="73"/>
    </location>
</feature>
<accession>A0ABP7LMK7</accession>
<dbReference type="PANTHER" id="PTHR12532">
    <property type="entry name" value="TRANSLATIONAL ACTIVATOR OF CYTOCHROME C OXIDASE 1"/>
    <property type="match status" value="1"/>
</dbReference>
<dbReference type="RefSeq" id="WP_344703479.1">
    <property type="nucleotide sequence ID" value="NZ_BAAAZT010000061.1"/>
</dbReference>
<keyword evidence="4" id="KW-0963">Cytoplasm</keyword>
<sequence>MGRAFQNRKESMAKTADAKTKVYSKYGREIYVCAKSGGPDPHSNLALRALLDRAKKDQVPAHVIDKALDKAAGAGGEDFSPARYEGFGPGNAMLIIECLTDNANRTIGDVRGCFTKAKSKIGTPGSVSHLFDHCAIFAFAGEDEEAVLEALMAADVDVTDIECEDGQITVFAPHTEYAQARQALVDAFGELDFEADDIQFLPQTTTPVEGDDVAALEKLLAMLHDLDDVQNIYHNAEFPEDDDASARA</sequence>
<dbReference type="InterPro" id="IPR029072">
    <property type="entry name" value="YebC-like"/>
</dbReference>
<evidence type="ECO:0000256" key="1">
    <source>
        <dbReference type="ARBA" id="ARBA00008724"/>
    </source>
</evidence>
<keyword evidence="8" id="KW-1185">Reference proteome</keyword>
<dbReference type="Pfam" id="PF01709">
    <property type="entry name" value="Transcrip_reg"/>
    <property type="match status" value="1"/>
</dbReference>
<dbReference type="NCBIfam" id="NF009044">
    <property type="entry name" value="PRK12378.1"/>
    <property type="match status" value="1"/>
</dbReference>
<keyword evidence="3 4" id="KW-0804">Transcription</keyword>
<evidence type="ECO:0000259" key="6">
    <source>
        <dbReference type="Pfam" id="PF20772"/>
    </source>
</evidence>
<dbReference type="InterPro" id="IPR048300">
    <property type="entry name" value="TACO1_YebC-like_2nd/3rd_dom"/>
</dbReference>
<gene>
    <name evidence="7" type="ORF">GCM10022228_12710</name>
</gene>
<comment type="subcellular location">
    <subcellularLocation>
        <location evidence="4">Cytoplasm</location>
    </subcellularLocation>
</comment>
<evidence type="ECO:0000259" key="5">
    <source>
        <dbReference type="Pfam" id="PF01709"/>
    </source>
</evidence>
<dbReference type="GO" id="GO:0003677">
    <property type="term" value="F:DNA binding"/>
    <property type="evidence" value="ECO:0007669"/>
    <property type="project" value="UniProtKB-KW"/>
</dbReference>
<dbReference type="SUPFAM" id="SSF75625">
    <property type="entry name" value="YebC-like"/>
    <property type="match status" value="1"/>
</dbReference>